<keyword evidence="2" id="KW-1185">Reference proteome</keyword>
<protein>
    <submittedName>
        <fullName evidence="1">Uncharacterized protein</fullName>
    </submittedName>
</protein>
<reference evidence="1 2" key="1">
    <citation type="journal article" date="2019" name="Fungal Biol. Biotechnol.">
        <title>Draft genome sequence of fastidious pathogen Ceratobasidium theobromae, which causes vascular-streak dieback in Theobroma cacao.</title>
        <authorList>
            <person name="Ali S.S."/>
            <person name="Asman A."/>
            <person name="Shao J."/>
            <person name="Firmansyah A.P."/>
            <person name="Susilo A.W."/>
            <person name="Rosmana A."/>
            <person name="McMahon P."/>
            <person name="Junaid M."/>
            <person name="Guest D."/>
            <person name="Kheng T.Y."/>
            <person name="Meinhardt L.W."/>
            <person name="Bailey B.A."/>
        </authorList>
    </citation>
    <scope>NUCLEOTIDE SEQUENCE [LARGE SCALE GENOMIC DNA]</scope>
    <source>
        <strain evidence="1 2">CT2</strain>
    </source>
</reference>
<dbReference type="AlphaFoldDB" id="A0A5N5QK76"/>
<evidence type="ECO:0000313" key="1">
    <source>
        <dbReference type="EMBL" id="KAB5591898.1"/>
    </source>
</evidence>
<dbReference type="Proteomes" id="UP000383932">
    <property type="component" value="Unassembled WGS sequence"/>
</dbReference>
<dbReference type="EMBL" id="SSOP01000083">
    <property type="protein sequence ID" value="KAB5591898.1"/>
    <property type="molecule type" value="Genomic_DNA"/>
</dbReference>
<organism evidence="1 2">
    <name type="scientific">Ceratobasidium theobromae</name>
    <dbReference type="NCBI Taxonomy" id="1582974"/>
    <lineage>
        <taxon>Eukaryota</taxon>
        <taxon>Fungi</taxon>
        <taxon>Dikarya</taxon>
        <taxon>Basidiomycota</taxon>
        <taxon>Agaricomycotina</taxon>
        <taxon>Agaricomycetes</taxon>
        <taxon>Cantharellales</taxon>
        <taxon>Ceratobasidiaceae</taxon>
        <taxon>Ceratobasidium</taxon>
    </lineage>
</organism>
<sequence length="266" mass="30161">MPRTVGLNHYPLGLWVRGFPGDIDNAKPFSEEHLEPIKNKHDILALPFTTSPVVIPQVLKESGFGEVDITEEWSFEPRTVKFQMLAAYPLLHPAFLAEYTMGEKHITALAHGYYEHFSIWGYDSFPDQWFGSLQSANVPYIRSRKPIIGGTAAVPDFIFDETTTENLDKITREVDMNDLRIQPISLANATRQWMTLAAKVDDLEFYTEAIPTGNAHVFKIELAGFRAKKPEVRGEGTKKQLEGLKADADAAKPEWLKEWEIQNSQQ</sequence>
<comment type="caution">
    <text evidence="1">The sequence shown here is derived from an EMBL/GenBank/DDBJ whole genome shotgun (WGS) entry which is preliminary data.</text>
</comment>
<gene>
    <name evidence="1" type="ORF">CTheo_4631</name>
</gene>
<evidence type="ECO:0000313" key="2">
    <source>
        <dbReference type="Proteomes" id="UP000383932"/>
    </source>
</evidence>
<accession>A0A5N5QK76</accession>
<dbReference type="OrthoDB" id="2349883at2759"/>
<name>A0A5N5QK76_9AGAM</name>
<proteinExistence type="predicted"/>